<organism evidence="2 3">
    <name type="scientific">Oculimacula yallundae</name>
    <dbReference type="NCBI Taxonomy" id="86028"/>
    <lineage>
        <taxon>Eukaryota</taxon>
        <taxon>Fungi</taxon>
        <taxon>Dikarya</taxon>
        <taxon>Ascomycota</taxon>
        <taxon>Pezizomycotina</taxon>
        <taxon>Leotiomycetes</taxon>
        <taxon>Helotiales</taxon>
        <taxon>Ploettnerulaceae</taxon>
        <taxon>Oculimacula</taxon>
    </lineage>
</organism>
<gene>
    <name evidence="2" type="ORF">VTL71DRAFT_2803</name>
</gene>
<keyword evidence="3" id="KW-1185">Reference proteome</keyword>
<feature type="compositionally biased region" description="Basic and acidic residues" evidence="1">
    <location>
        <begin position="283"/>
        <end position="301"/>
    </location>
</feature>
<dbReference type="EMBL" id="JAZHXI010000011">
    <property type="protein sequence ID" value="KAL2066731.1"/>
    <property type="molecule type" value="Genomic_DNA"/>
</dbReference>
<dbReference type="Proteomes" id="UP001595075">
    <property type="component" value="Unassembled WGS sequence"/>
</dbReference>
<feature type="region of interest" description="Disordered" evidence="1">
    <location>
        <begin position="119"/>
        <end position="301"/>
    </location>
</feature>
<feature type="compositionally biased region" description="Basic and acidic residues" evidence="1">
    <location>
        <begin position="261"/>
        <end position="270"/>
    </location>
</feature>
<reference evidence="2 3" key="1">
    <citation type="journal article" date="2024" name="Commun. Biol.">
        <title>Comparative genomic analysis of thermophilic fungi reveals convergent evolutionary adaptations and gene losses.</title>
        <authorList>
            <person name="Steindorff A.S."/>
            <person name="Aguilar-Pontes M.V."/>
            <person name="Robinson A.J."/>
            <person name="Andreopoulos B."/>
            <person name="LaButti K."/>
            <person name="Kuo A."/>
            <person name="Mondo S."/>
            <person name="Riley R."/>
            <person name="Otillar R."/>
            <person name="Haridas S."/>
            <person name="Lipzen A."/>
            <person name="Grimwood J."/>
            <person name="Schmutz J."/>
            <person name="Clum A."/>
            <person name="Reid I.D."/>
            <person name="Moisan M.C."/>
            <person name="Butler G."/>
            <person name="Nguyen T.T.M."/>
            <person name="Dewar K."/>
            <person name="Conant G."/>
            <person name="Drula E."/>
            <person name="Henrissat B."/>
            <person name="Hansel C."/>
            <person name="Singer S."/>
            <person name="Hutchinson M.I."/>
            <person name="de Vries R.P."/>
            <person name="Natvig D.O."/>
            <person name="Powell A.J."/>
            <person name="Tsang A."/>
            <person name="Grigoriev I.V."/>
        </authorList>
    </citation>
    <scope>NUCLEOTIDE SEQUENCE [LARGE SCALE GENOMIC DNA]</scope>
    <source>
        <strain evidence="2 3">CBS 494.80</strain>
    </source>
</reference>
<name>A0ABR4C9Y6_9HELO</name>
<feature type="compositionally biased region" description="Polar residues" evidence="1">
    <location>
        <begin position="222"/>
        <end position="237"/>
    </location>
</feature>
<evidence type="ECO:0000256" key="1">
    <source>
        <dbReference type="SAM" id="MobiDB-lite"/>
    </source>
</evidence>
<feature type="compositionally biased region" description="Basic and acidic residues" evidence="1">
    <location>
        <begin position="156"/>
        <end position="165"/>
    </location>
</feature>
<accession>A0ABR4C9Y6</accession>
<comment type="caution">
    <text evidence="2">The sequence shown here is derived from an EMBL/GenBank/DDBJ whole genome shotgun (WGS) entry which is preliminary data.</text>
</comment>
<feature type="compositionally biased region" description="Polar residues" evidence="1">
    <location>
        <begin position="271"/>
        <end position="282"/>
    </location>
</feature>
<proteinExistence type="predicted"/>
<protein>
    <submittedName>
        <fullName evidence="2">Uncharacterized protein</fullName>
    </submittedName>
</protein>
<feature type="region of interest" description="Disordered" evidence="1">
    <location>
        <begin position="86"/>
        <end position="107"/>
    </location>
</feature>
<feature type="compositionally biased region" description="Polar residues" evidence="1">
    <location>
        <begin position="244"/>
        <end position="258"/>
    </location>
</feature>
<sequence>MAAAIAAFVIPIVLTEGKKAIKEYKKKSKAKNSASYQDDTSALIPRDVTLGSSTKMSSKDSIKQDLVAQGISVSAGLAKKGFKKAFGRGKGKKGADEGTRGLVGGSNERWFEGGDDMSRQFQDQQTGDHPGFQNERFDRDRGYNGQGQHYNNNLREVGHSQDTKSKGTQLVGDARGGYGRQIHGQGWQQEGGNPQRPTANSSTNISYNCDDGQDVRGDVHYQQPNGRTGSFVSQGGSSEREQASHQNHNSSMGRQINGTIGHDKEAHDDQGISSSHGSINQDSDNRDGRKDPKDLPMRSWR</sequence>
<evidence type="ECO:0000313" key="3">
    <source>
        <dbReference type="Proteomes" id="UP001595075"/>
    </source>
</evidence>
<evidence type="ECO:0000313" key="2">
    <source>
        <dbReference type="EMBL" id="KAL2066731.1"/>
    </source>
</evidence>
<feature type="compositionally biased region" description="Polar residues" evidence="1">
    <location>
        <begin position="186"/>
        <end position="207"/>
    </location>
</feature>